<reference evidence="2 3" key="1">
    <citation type="journal article" date="2023" name="Life. Sci Alliance">
        <title>Evolutionary insights into 3D genome organization and epigenetic landscape of Vigna mungo.</title>
        <authorList>
            <person name="Junaid A."/>
            <person name="Singh B."/>
            <person name="Bhatia S."/>
        </authorList>
    </citation>
    <scope>NUCLEOTIDE SEQUENCE [LARGE SCALE GENOMIC DNA]</scope>
    <source>
        <strain evidence="2">Urdbean</strain>
    </source>
</reference>
<dbReference type="EMBL" id="CP144694">
    <property type="protein sequence ID" value="WVZ03796.1"/>
    <property type="molecule type" value="Genomic_DNA"/>
</dbReference>
<dbReference type="GO" id="GO:0003735">
    <property type="term" value="F:structural constituent of ribosome"/>
    <property type="evidence" value="ECO:0007669"/>
    <property type="project" value="InterPro"/>
</dbReference>
<dbReference type="GO" id="GO:0022625">
    <property type="term" value="C:cytosolic large ribosomal subunit"/>
    <property type="evidence" value="ECO:0007669"/>
    <property type="project" value="InterPro"/>
</dbReference>
<dbReference type="InterPro" id="IPR036049">
    <property type="entry name" value="Ribosomal_uL29_sf"/>
</dbReference>
<evidence type="ECO:0000313" key="3">
    <source>
        <dbReference type="Proteomes" id="UP001374535"/>
    </source>
</evidence>
<dbReference type="Gene3D" id="1.10.287.310">
    <property type="match status" value="1"/>
</dbReference>
<evidence type="ECO:0008006" key="4">
    <source>
        <dbReference type="Google" id="ProtNLM"/>
    </source>
</evidence>
<dbReference type="Proteomes" id="UP001374535">
    <property type="component" value="Chromosome 7"/>
</dbReference>
<dbReference type="GO" id="GO:0006412">
    <property type="term" value="P:translation"/>
    <property type="evidence" value="ECO:0007669"/>
    <property type="project" value="InterPro"/>
</dbReference>
<name>A0AAQ3RTL8_VIGMU</name>
<evidence type="ECO:0000256" key="1">
    <source>
        <dbReference type="SAM" id="MobiDB-lite"/>
    </source>
</evidence>
<organism evidence="2 3">
    <name type="scientific">Vigna mungo</name>
    <name type="common">Black gram</name>
    <name type="synonym">Phaseolus mungo</name>
    <dbReference type="NCBI Taxonomy" id="3915"/>
    <lineage>
        <taxon>Eukaryota</taxon>
        <taxon>Viridiplantae</taxon>
        <taxon>Streptophyta</taxon>
        <taxon>Embryophyta</taxon>
        <taxon>Tracheophyta</taxon>
        <taxon>Spermatophyta</taxon>
        <taxon>Magnoliopsida</taxon>
        <taxon>eudicotyledons</taxon>
        <taxon>Gunneridae</taxon>
        <taxon>Pentapetalae</taxon>
        <taxon>rosids</taxon>
        <taxon>fabids</taxon>
        <taxon>Fabales</taxon>
        <taxon>Fabaceae</taxon>
        <taxon>Papilionoideae</taxon>
        <taxon>50 kb inversion clade</taxon>
        <taxon>NPAAA clade</taxon>
        <taxon>indigoferoid/millettioid clade</taxon>
        <taxon>Phaseoleae</taxon>
        <taxon>Vigna</taxon>
    </lineage>
</organism>
<keyword evidence="3" id="KW-1185">Reference proteome</keyword>
<proteinExistence type="predicted"/>
<feature type="region of interest" description="Disordered" evidence="1">
    <location>
        <begin position="231"/>
        <end position="261"/>
    </location>
</feature>
<dbReference type="InterPro" id="IPR045059">
    <property type="entry name" value="Ribosomal_uL29_euk"/>
</dbReference>
<gene>
    <name evidence="2" type="ORF">V8G54_024602</name>
</gene>
<accession>A0AAQ3RTL8</accession>
<dbReference type="AlphaFoldDB" id="A0AAQ3RTL8"/>
<dbReference type="GO" id="GO:0003729">
    <property type="term" value="F:mRNA binding"/>
    <property type="evidence" value="ECO:0007669"/>
    <property type="project" value="TreeGrafter"/>
</dbReference>
<dbReference type="PANTHER" id="PTHR45722:SF2">
    <property type="entry name" value="LARGE RIBOSOMAL SUBUNIT PROTEIN UL29-RELATED"/>
    <property type="match status" value="1"/>
</dbReference>
<dbReference type="GO" id="GO:0000463">
    <property type="term" value="P:maturation of LSU-rRNA from tricistronic rRNA transcript (SSU-rRNA, 5.8S rRNA, LSU-rRNA)"/>
    <property type="evidence" value="ECO:0007669"/>
    <property type="project" value="InterPro"/>
</dbReference>
<evidence type="ECO:0000313" key="2">
    <source>
        <dbReference type="EMBL" id="WVZ03796.1"/>
    </source>
</evidence>
<sequence>MANANINNGGLVESSPEIVTVQLKIQSYWVQKDNCCLSRSDRSPNRRCSLECCPSSLCCFEVSMNAETTIDVVFEGSAVPLANLCYCLSLFSVAKVIGGTPNKLFKIKVVRLSIAQVLTVISHKQKAALMDAYKNKKYFPLDLRPKKTRAIRKRLTKHQVKCGRIPSYVVREWGLKVVDGGNGTTDAGRDAKNDRRRRLLVDLRWPLNGERQWSRQGGLVVDRWRSFDRWPLHGTPAKGHGSKGGPSRKNNRRDEPPRWSVGRLEKMIVGVAVGGPPVGGGKGDD</sequence>
<protein>
    <recommendedName>
        <fullName evidence="4">60S ribosomal protein L35</fullName>
    </recommendedName>
</protein>
<dbReference type="Gene3D" id="6.10.250.3450">
    <property type="match status" value="1"/>
</dbReference>
<dbReference type="PANTHER" id="PTHR45722">
    <property type="entry name" value="60S RIBOSOMAL PROTEIN L35"/>
    <property type="match status" value="1"/>
</dbReference>